<evidence type="ECO:0000256" key="1">
    <source>
        <dbReference type="ARBA" id="ARBA00001554"/>
    </source>
</evidence>
<keyword evidence="6" id="KW-1185">Reference proteome</keyword>
<evidence type="ECO:0000256" key="3">
    <source>
        <dbReference type="ARBA" id="ARBA00023239"/>
    </source>
</evidence>
<dbReference type="PANTHER" id="PTHR12599">
    <property type="entry name" value="PTERIN-4-ALPHA-CARBINOLAMINE DEHYDRATASE"/>
    <property type="match status" value="1"/>
</dbReference>
<dbReference type="GO" id="GO:0008124">
    <property type="term" value="F:4-alpha-hydroxytetrahydrobiopterin dehydratase activity"/>
    <property type="evidence" value="ECO:0007669"/>
    <property type="project" value="UniProtKB-UniRule"/>
</dbReference>
<dbReference type="HAMAP" id="MF_00434">
    <property type="entry name" value="Pterin_4_alpha"/>
    <property type="match status" value="1"/>
</dbReference>
<dbReference type="Pfam" id="PF01329">
    <property type="entry name" value="Pterin_4a"/>
    <property type="match status" value="1"/>
</dbReference>
<organism evidence="5 6">
    <name type="scientific">Pararhodobacter oceanensis</name>
    <dbReference type="NCBI Taxonomy" id="2172121"/>
    <lineage>
        <taxon>Bacteria</taxon>
        <taxon>Pseudomonadati</taxon>
        <taxon>Pseudomonadota</taxon>
        <taxon>Alphaproteobacteria</taxon>
        <taxon>Rhodobacterales</taxon>
        <taxon>Paracoccaceae</taxon>
        <taxon>Pararhodobacter</taxon>
    </lineage>
</organism>
<evidence type="ECO:0000256" key="4">
    <source>
        <dbReference type="HAMAP-Rule" id="MF_00434"/>
    </source>
</evidence>
<evidence type="ECO:0000256" key="2">
    <source>
        <dbReference type="ARBA" id="ARBA00006472"/>
    </source>
</evidence>
<dbReference type="Gene3D" id="3.30.1360.20">
    <property type="entry name" value="Transcriptional coactivator/pterin dehydratase"/>
    <property type="match status" value="1"/>
</dbReference>
<comment type="similarity">
    <text evidence="2 4">Belongs to the pterin-4-alpha-carbinolamine dehydratase family.</text>
</comment>
<dbReference type="InterPro" id="IPR001533">
    <property type="entry name" value="Pterin_deHydtase"/>
</dbReference>
<comment type="catalytic activity">
    <reaction evidence="1 4">
        <text>(4aS,6R)-4a-hydroxy-L-erythro-5,6,7,8-tetrahydrobiopterin = (6R)-L-erythro-6,7-dihydrobiopterin + H2O</text>
        <dbReference type="Rhea" id="RHEA:11920"/>
        <dbReference type="ChEBI" id="CHEBI:15377"/>
        <dbReference type="ChEBI" id="CHEBI:15642"/>
        <dbReference type="ChEBI" id="CHEBI:43120"/>
        <dbReference type="EC" id="4.2.1.96"/>
    </reaction>
</comment>
<evidence type="ECO:0000313" key="5">
    <source>
        <dbReference type="EMBL" id="PVH29253.1"/>
    </source>
</evidence>
<dbReference type="AlphaFoldDB" id="A0A2T8HUZ6"/>
<dbReference type="InterPro" id="IPR036428">
    <property type="entry name" value="PCD_sf"/>
</dbReference>
<protein>
    <recommendedName>
        <fullName evidence="4">Putative pterin-4-alpha-carbinolamine dehydratase</fullName>
        <shortName evidence="4">PHS</shortName>
        <ecNumber evidence="4">4.2.1.96</ecNumber>
    </recommendedName>
    <alternativeName>
        <fullName evidence="4">4-alpha-hydroxy-tetrahydropterin dehydratase</fullName>
    </alternativeName>
    <alternativeName>
        <fullName evidence="4">Pterin carbinolamine dehydratase</fullName>
        <shortName evidence="4">PCD</shortName>
    </alternativeName>
</protein>
<dbReference type="EC" id="4.2.1.96" evidence="4"/>
<keyword evidence="3 4" id="KW-0456">Lyase</keyword>
<dbReference type="GO" id="GO:0006729">
    <property type="term" value="P:tetrahydrobiopterin biosynthetic process"/>
    <property type="evidence" value="ECO:0007669"/>
    <property type="project" value="InterPro"/>
</dbReference>
<proteinExistence type="inferred from homology"/>
<name>A0A2T8HUZ6_9RHOB</name>
<dbReference type="NCBIfam" id="NF002018">
    <property type="entry name" value="PRK00823.1-3"/>
    <property type="match status" value="1"/>
</dbReference>
<dbReference type="EMBL" id="QDKM01000003">
    <property type="protein sequence ID" value="PVH29253.1"/>
    <property type="molecule type" value="Genomic_DNA"/>
</dbReference>
<dbReference type="Proteomes" id="UP000245911">
    <property type="component" value="Unassembled WGS sequence"/>
</dbReference>
<dbReference type="SUPFAM" id="SSF55248">
    <property type="entry name" value="PCD-like"/>
    <property type="match status" value="1"/>
</dbReference>
<reference evidence="5 6" key="1">
    <citation type="submission" date="2018-04" db="EMBL/GenBank/DDBJ databases">
        <title>Pararhodobacter oceanense sp. nov., isolated from marine intertidal sediment.</title>
        <authorList>
            <person name="Wang X.-L."/>
            <person name="Du Z.-J."/>
        </authorList>
    </citation>
    <scope>NUCLEOTIDE SEQUENCE [LARGE SCALE GENOMIC DNA]</scope>
    <source>
        <strain evidence="5 6">AM505</strain>
    </source>
</reference>
<accession>A0A2T8HUZ6</accession>
<dbReference type="PANTHER" id="PTHR12599:SF0">
    <property type="entry name" value="PTERIN-4-ALPHA-CARBINOLAMINE DEHYDRATASE"/>
    <property type="match status" value="1"/>
</dbReference>
<gene>
    <name evidence="5" type="ORF">DDE20_09585</name>
</gene>
<sequence>MMKTEKLEGAARTAALADLTAAGWEHDATRDAIAKTFRFKSFNAAFGWMTRVAIEAEKRNHHPEWRNVWNRVEVVLTTHSADGLTHLDVVLAEAMDRFAKD</sequence>
<dbReference type="CDD" id="cd00914">
    <property type="entry name" value="PCD_DCoH_subfamily_b"/>
    <property type="match status" value="1"/>
</dbReference>
<dbReference type="OrthoDB" id="9794987at2"/>
<comment type="caution">
    <text evidence="5">The sequence shown here is derived from an EMBL/GenBank/DDBJ whole genome shotgun (WGS) entry which is preliminary data.</text>
</comment>
<evidence type="ECO:0000313" key="6">
    <source>
        <dbReference type="Proteomes" id="UP000245911"/>
    </source>
</evidence>